<evidence type="ECO:0000256" key="1">
    <source>
        <dbReference type="SAM" id="MobiDB-lite"/>
    </source>
</evidence>
<accession>A0ABQ8RX74</accession>
<name>A0ABQ8RX74_PERAM</name>
<protein>
    <submittedName>
        <fullName evidence="2">Uncharacterized protein</fullName>
    </submittedName>
</protein>
<gene>
    <name evidence="2" type="ORF">ANN_27041</name>
</gene>
<keyword evidence="3" id="KW-1185">Reference proteome</keyword>
<feature type="compositionally biased region" description="Basic and acidic residues" evidence="1">
    <location>
        <begin position="100"/>
        <end position="110"/>
    </location>
</feature>
<feature type="region of interest" description="Disordered" evidence="1">
    <location>
        <begin position="70"/>
        <end position="110"/>
    </location>
</feature>
<organism evidence="2 3">
    <name type="scientific">Periplaneta americana</name>
    <name type="common">American cockroach</name>
    <name type="synonym">Blatta americana</name>
    <dbReference type="NCBI Taxonomy" id="6978"/>
    <lineage>
        <taxon>Eukaryota</taxon>
        <taxon>Metazoa</taxon>
        <taxon>Ecdysozoa</taxon>
        <taxon>Arthropoda</taxon>
        <taxon>Hexapoda</taxon>
        <taxon>Insecta</taxon>
        <taxon>Pterygota</taxon>
        <taxon>Neoptera</taxon>
        <taxon>Polyneoptera</taxon>
        <taxon>Dictyoptera</taxon>
        <taxon>Blattodea</taxon>
        <taxon>Blattoidea</taxon>
        <taxon>Blattidae</taxon>
        <taxon>Blattinae</taxon>
        <taxon>Periplaneta</taxon>
    </lineage>
</organism>
<dbReference type="EMBL" id="JAJSOF020000040">
    <property type="protein sequence ID" value="KAJ4426230.1"/>
    <property type="molecule type" value="Genomic_DNA"/>
</dbReference>
<reference evidence="2 3" key="1">
    <citation type="journal article" date="2022" name="Allergy">
        <title>Genome assembly and annotation of Periplaneta americana reveal a comprehensive cockroach allergen profile.</title>
        <authorList>
            <person name="Wang L."/>
            <person name="Xiong Q."/>
            <person name="Saelim N."/>
            <person name="Wang L."/>
            <person name="Nong W."/>
            <person name="Wan A.T."/>
            <person name="Shi M."/>
            <person name="Liu X."/>
            <person name="Cao Q."/>
            <person name="Hui J.H.L."/>
            <person name="Sookrung N."/>
            <person name="Leung T.F."/>
            <person name="Tungtrongchitr A."/>
            <person name="Tsui S.K.W."/>
        </authorList>
    </citation>
    <scope>NUCLEOTIDE SEQUENCE [LARGE SCALE GENOMIC DNA]</scope>
    <source>
        <strain evidence="2">PWHHKU_190912</strain>
    </source>
</reference>
<evidence type="ECO:0000313" key="2">
    <source>
        <dbReference type="EMBL" id="KAJ4426230.1"/>
    </source>
</evidence>
<dbReference type="Proteomes" id="UP001148838">
    <property type="component" value="Unassembled WGS sequence"/>
</dbReference>
<proteinExistence type="predicted"/>
<comment type="caution">
    <text evidence="2">The sequence shown here is derived from an EMBL/GenBank/DDBJ whole genome shotgun (WGS) entry which is preliminary data.</text>
</comment>
<sequence>MPRKYKTPLGVTCKRNYDPKKLEAAVRVVKTGKYCRSKFRRGSELPDSDSNQEESSNCWLGSFEERLKHDKYDTASSGSQRRRRRRRINVSHGKSILGRDMAERETEGQKEEAKISVLEQEQEEVGLEEQPQEGVLIIEVFAVANYEYEERRKLKTRKCAEDEKVCWCCDRSKREGCRSEIPAVVLQ</sequence>
<feature type="compositionally biased region" description="Basic residues" evidence="1">
    <location>
        <begin position="80"/>
        <end position="89"/>
    </location>
</feature>
<evidence type="ECO:0000313" key="3">
    <source>
        <dbReference type="Proteomes" id="UP001148838"/>
    </source>
</evidence>